<evidence type="ECO:0000313" key="2">
    <source>
        <dbReference type="Proteomes" id="UP000180246"/>
    </source>
</evidence>
<sequence length="179" mass="19908">MNKIDAIKTLSVLDQRGVYVFSKSDLAKAFPSEKEKALEKSLQRLVSDGILERVAKGVYINPMARSMKGRVIEDIASVLRRGHFSYVSRESMLSEYGVISQVPVSRITLMTTGANGVYETPYGVIEFTHTKRPPAELVKRTTSMKGRPLRIATKRAAVADLMRSGRNTNMIDARELSDA</sequence>
<protein>
    <recommendedName>
        <fullName evidence="3">Transcriptional regulator, AbiEi antitoxin, Type IV TA system</fullName>
    </recommendedName>
</protein>
<comment type="caution">
    <text evidence="1">The sequence shown here is derived from an EMBL/GenBank/DDBJ whole genome shotgun (WGS) entry which is preliminary data.</text>
</comment>
<dbReference type="Proteomes" id="UP000180246">
    <property type="component" value="Unassembled WGS sequence"/>
</dbReference>
<dbReference type="RefSeq" id="WP_071361777.1">
    <property type="nucleotide sequence ID" value="NZ_JRYB01000001.1"/>
</dbReference>
<proteinExistence type="predicted"/>
<dbReference type="AlphaFoldDB" id="A0A1S2N3S0"/>
<accession>A0A1S2N3S0</accession>
<organism evidence="1 2">
    <name type="scientific">Massilia timonae</name>
    <dbReference type="NCBI Taxonomy" id="47229"/>
    <lineage>
        <taxon>Bacteria</taxon>
        <taxon>Pseudomonadati</taxon>
        <taxon>Pseudomonadota</taxon>
        <taxon>Betaproteobacteria</taxon>
        <taxon>Burkholderiales</taxon>
        <taxon>Oxalobacteraceae</taxon>
        <taxon>Telluria group</taxon>
        <taxon>Massilia</taxon>
    </lineage>
</organism>
<reference evidence="1 2" key="1">
    <citation type="submission" date="2014-10" db="EMBL/GenBank/DDBJ databases">
        <authorList>
            <person name="Seo M.-J."/>
            <person name="Seok Y.J."/>
            <person name="Cha I.-T."/>
        </authorList>
    </citation>
    <scope>NUCLEOTIDE SEQUENCE [LARGE SCALE GENOMIC DNA]</scope>
    <source>
        <strain evidence="1 2">NEU</strain>
    </source>
</reference>
<gene>
    <name evidence="1" type="ORF">LO55_2642</name>
</gene>
<dbReference type="Pfam" id="PF19570">
    <property type="entry name" value="DUF6088"/>
    <property type="match status" value="1"/>
</dbReference>
<dbReference type="InterPro" id="IPR045738">
    <property type="entry name" value="DUF6088"/>
</dbReference>
<dbReference type="EMBL" id="JRYB01000001">
    <property type="protein sequence ID" value="OIJ39726.1"/>
    <property type="molecule type" value="Genomic_DNA"/>
</dbReference>
<evidence type="ECO:0008006" key="3">
    <source>
        <dbReference type="Google" id="ProtNLM"/>
    </source>
</evidence>
<name>A0A1S2N3S0_9BURK</name>
<dbReference type="InterPro" id="IPR059220">
    <property type="entry name" value="AbiEi"/>
</dbReference>
<dbReference type="NCBIfam" id="NF047376">
    <property type="entry name" value="TAA_AbiEi"/>
    <property type="match status" value="1"/>
</dbReference>
<evidence type="ECO:0000313" key="1">
    <source>
        <dbReference type="EMBL" id="OIJ39726.1"/>
    </source>
</evidence>